<proteinExistence type="predicted"/>
<dbReference type="EMBL" id="VSSQ01005936">
    <property type="protein sequence ID" value="MPM30949.1"/>
    <property type="molecule type" value="Genomic_DNA"/>
</dbReference>
<evidence type="ECO:0008006" key="2">
    <source>
        <dbReference type="Google" id="ProtNLM"/>
    </source>
</evidence>
<dbReference type="AlphaFoldDB" id="A0A644YRK9"/>
<organism evidence="1">
    <name type="scientific">bioreactor metagenome</name>
    <dbReference type="NCBI Taxonomy" id="1076179"/>
    <lineage>
        <taxon>unclassified sequences</taxon>
        <taxon>metagenomes</taxon>
        <taxon>ecological metagenomes</taxon>
    </lineage>
</organism>
<accession>A0A644YRK9</accession>
<name>A0A644YRK9_9ZZZZ</name>
<evidence type="ECO:0000313" key="1">
    <source>
        <dbReference type="EMBL" id="MPM30949.1"/>
    </source>
</evidence>
<protein>
    <recommendedName>
        <fullName evidence="2">Phospholipase C/D domain-containing protein</fullName>
    </recommendedName>
</protein>
<reference evidence="1" key="1">
    <citation type="submission" date="2019-08" db="EMBL/GenBank/DDBJ databases">
        <authorList>
            <person name="Kucharzyk K."/>
            <person name="Murdoch R.W."/>
            <person name="Higgins S."/>
            <person name="Loffler F."/>
        </authorList>
    </citation>
    <scope>NUCLEOTIDE SEQUENCE</scope>
</reference>
<sequence length="218" mass="25952">MATWIAHLRVGENILKKDFNLEVTPFLIGNIGPDSGVPNEDWSSFDPPKKITHWMDENKNFDAEGFWNKYLSGEEVKEDKERYSFLLGYYVHLLTDIQWSKLYKKKKELPLYSEGLEKDPNFIWTIKKDWYGLDYLYLSKNPQSMFFTVFKNVRQVPDYLGYFPKGAFELQVKYITQFYLGENEETKENFIYLTEEEMDNFIKEATEEIASMLKEELC</sequence>
<comment type="caution">
    <text evidence="1">The sequence shown here is derived from an EMBL/GenBank/DDBJ whole genome shotgun (WGS) entry which is preliminary data.</text>
</comment>
<gene>
    <name evidence="1" type="ORF">SDC9_77502</name>
</gene>